<protein>
    <recommendedName>
        <fullName evidence="3">Ogr/Delta-like zinc finger</fullName>
    </recommendedName>
</protein>
<proteinExistence type="predicted"/>
<dbReference type="Proteomes" id="UP000184096">
    <property type="component" value="Chromosome I"/>
</dbReference>
<accession>A0A1M7UVH3</accession>
<evidence type="ECO:0008006" key="3">
    <source>
        <dbReference type="Google" id="ProtNLM"/>
    </source>
</evidence>
<dbReference type="EMBL" id="LT670849">
    <property type="protein sequence ID" value="SHN86969.1"/>
    <property type="molecule type" value="Genomic_DNA"/>
</dbReference>
<organism evidence="1 2">
    <name type="scientific">Bradyrhizobium erythrophlei</name>
    <dbReference type="NCBI Taxonomy" id="1437360"/>
    <lineage>
        <taxon>Bacteria</taxon>
        <taxon>Pseudomonadati</taxon>
        <taxon>Pseudomonadota</taxon>
        <taxon>Alphaproteobacteria</taxon>
        <taxon>Hyphomicrobiales</taxon>
        <taxon>Nitrobacteraceae</taxon>
        <taxon>Bradyrhizobium</taxon>
    </lineage>
</organism>
<evidence type="ECO:0000313" key="1">
    <source>
        <dbReference type="EMBL" id="SHN86969.1"/>
    </source>
</evidence>
<gene>
    <name evidence="1" type="ORF">SAMN05444170_6942</name>
</gene>
<dbReference type="AlphaFoldDB" id="A0A1M7UVH3"/>
<name>A0A1M7UVH3_9BRAD</name>
<evidence type="ECO:0000313" key="2">
    <source>
        <dbReference type="Proteomes" id="UP000184096"/>
    </source>
</evidence>
<keyword evidence="2" id="KW-1185">Reference proteome</keyword>
<reference evidence="2" key="1">
    <citation type="submission" date="2016-11" db="EMBL/GenBank/DDBJ databases">
        <authorList>
            <person name="Varghese N."/>
            <person name="Submissions S."/>
        </authorList>
    </citation>
    <scope>NUCLEOTIDE SEQUENCE [LARGE SCALE GENOMIC DNA]</scope>
    <source>
        <strain evidence="2">GAS401</strain>
    </source>
</reference>
<sequence>MNNDFKNEVFSSFDPNPVQRCSLCGEKPKLILKMLNPRNGRTVRRFKCGCGEQTWSEDKG</sequence>